<comment type="caution">
    <text evidence="6">The sequence shown here is derived from an EMBL/GenBank/DDBJ whole genome shotgun (WGS) entry which is preliminary data.</text>
</comment>
<dbReference type="InterPro" id="IPR049315">
    <property type="entry name" value="GDC-P_N"/>
</dbReference>
<reference evidence="7" key="1">
    <citation type="journal article" date="2019" name="Int. J. Syst. Evol. Microbiol.">
        <title>The Global Catalogue of Microorganisms (GCM) 10K type strain sequencing project: providing services to taxonomists for standard genome sequencing and annotation.</title>
        <authorList>
            <consortium name="The Broad Institute Genomics Platform"/>
            <consortium name="The Broad Institute Genome Sequencing Center for Infectious Disease"/>
            <person name="Wu L."/>
            <person name="Ma J."/>
        </authorList>
    </citation>
    <scope>NUCLEOTIDE SEQUENCE [LARGE SCALE GENOMIC DNA]</scope>
    <source>
        <strain evidence="7">CGMCC 1.13718</strain>
    </source>
</reference>
<dbReference type="SUPFAM" id="SSF53383">
    <property type="entry name" value="PLP-dependent transferases"/>
    <property type="match status" value="1"/>
</dbReference>
<dbReference type="InterPro" id="IPR015424">
    <property type="entry name" value="PyrdxlP-dep_Trfase"/>
</dbReference>
<dbReference type="RefSeq" id="WP_119331251.1">
    <property type="nucleotide sequence ID" value="NZ_JBHSJH010000001.1"/>
</dbReference>
<evidence type="ECO:0000256" key="4">
    <source>
        <dbReference type="HAMAP-Rule" id="MF_00712"/>
    </source>
</evidence>
<evidence type="ECO:0000313" key="7">
    <source>
        <dbReference type="Proteomes" id="UP001595926"/>
    </source>
</evidence>
<dbReference type="PANTHER" id="PTHR42806:SF1">
    <property type="entry name" value="GLYCINE DEHYDROGENASE (DECARBOXYLATING)"/>
    <property type="match status" value="1"/>
</dbReference>
<dbReference type="PIRSF" id="PIRSF006815">
    <property type="entry name" value="GcvPA"/>
    <property type="match status" value="1"/>
</dbReference>
<evidence type="ECO:0000313" key="6">
    <source>
        <dbReference type="EMBL" id="MFC4892177.1"/>
    </source>
</evidence>
<dbReference type="InterPro" id="IPR015421">
    <property type="entry name" value="PyrdxlP-dep_Trfase_major"/>
</dbReference>
<dbReference type="NCBIfam" id="NF001696">
    <property type="entry name" value="PRK00451.1"/>
    <property type="match status" value="1"/>
</dbReference>
<dbReference type="Pfam" id="PF02347">
    <property type="entry name" value="GDC-P"/>
    <property type="match status" value="1"/>
</dbReference>
<dbReference type="EMBL" id="JBHSJH010000001">
    <property type="protein sequence ID" value="MFC4892177.1"/>
    <property type="molecule type" value="Genomic_DNA"/>
</dbReference>
<comment type="subunit">
    <text evidence="4">The glycine cleavage system is composed of four proteins: P, T, L and H. In this organism, the P 'protein' is a heterodimer of two subunits.</text>
</comment>
<dbReference type="InterPro" id="IPR015422">
    <property type="entry name" value="PyrdxlP-dep_Trfase_small"/>
</dbReference>
<comment type="function">
    <text evidence="1 4">The glycine cleavage system catalyzes the degradation of glycine. The P protein binds the alpha-amino group of glycine through its pyridoxal phosphate cofactor; CO(2) is released and the remaining methylamine moiety is then transferred to the lipoamide cofactor of the H protein.</text>
</comment>
<dbReference type="EC" id="1.4.4.2" evidence="4"/>
<dbReference type="Gene3D" id="3.40.640.10">
    <property type="entry name" value="Type I PLP-dependent aspartate aminotransferase-like (Major domain)"/>
    <property type="match status" value="1"/>
</dbReference>
<dbReference type="GO" id="GO:0004375">
    <property type="term" value="F:glycine dehydrogenase (decarboxylating) activity"/>
    <property type="evidence" value="ECO:0007669"/>
    <property type="project" value="UniProtKB-EC"/>
</dbReference>
<organism evidence="6 7">
    <name type="scientific">Pseudofrancisella aestuarii</name>
    <dbReference type="NCBI Taxonomy" id="2670347"/>
    <lineage>
        <taxon>Bacteria</taxon>
        <taxon>Pseudomonadati</taxon>
        <taxon>Pseudomonadota</taxon>
        <taxon>Gammaproteobacteria</taxon>
        <taxon>Thiotrichales</taxon>
        <taxon>Francisellaceae</taxon>
        <taxon>Pseudofrancisella</taxon>
    </lineage>
</organism>
<dbReference type="InterPro" id="IPR020581">
    <property type="entry name" value="GDC_P"/>
</dbReference>
<evidence type="ECO:0000259" key="5">
    <source>
        <dbReference type="Pfam" id="PF02347"/>
    </source>
</evidence>
<keyword evidence="7" id="KW-1185">Reference proteome</keyword>
<dbReference type="CDD" id="cd00613">
    <property type="entry name" value="GDC-P"/>
    <property type="match status" value="1"/>
</dbReference>
<comment type="similarity">
    <text evidence="4">Belongs to the GcvP family. N-terminal subunit subfamily.</text>
</comment>
<dbReference type="Proteomes" id="UP001595926">
    <property type="component" value="Unassembled WGS sequence"/>
</dbReference>
<dbReference type="PANTHER" id="PTHR42806">
    <property type="entry name" value="GLYCINE CLEAVAGE SYSTEM P-PROTEIN"/>
    <property type="match status" value="1"/>
</dbReference>
<accession>A0ABV9TBK8</accession>
<dbReference type="HAMAP" id="MF_00712">
    <property type="entry name" value="GcvPA"/>
    <property type="match status" value="1"/>
</dbReference>
<proteinExistence type="inferred from homology"/>
<keyword evidence="2 4" id="KW-0560">Oxidoreductase</keyword>
<dbReference type="Gene3D" id="3.90.1150.10">
    <property type="entry name" value="Aspartate Aminotransferase, domain 1"/>
    <property type="match status" value="1"/>
</dbReference>
<gene>
    <name evidence="4 6" type="primary">gcvPA</name>
    <name evidence="6" type="ORF">ACFPDQ_03845</name>
</gene>
<evidence type="ECO:0000256" key="1">
    <source>
        <dbReference type="ARBA" id="ARBA00003788"/>
    </source>
</evidence>
<evidence type="ECO:0000256" key="3">
    <source>
        <dbReference type="ARBA" id="ARBA00049026"/>
    </source>
</evidence>
<sequence length="453" mass="50135">MSFIPHTDEQINKMLNIIGVNSVEALFDEIPDALRIDSLKNIPDGISEIKLARIMKNRASENKEMINFIGAGAYHHYIPSAIWDVVSRGEYYTAYTPYQAEASQGNLQLIYEYQTMIASLTGMEASNASMYDGATALAESVLMAIRSNKKAKSLKILVVDALHPAYVDVLKSVTKHQEVEIDIVKLDSEKGKTDLETLDKYNDNYAAVVIQSPNFLGQIPNVDALTNWAHGREALVIAVTNPMSLAILKSPGEWGDNGADIVCGEGQPLGIPLSSGGPYFGFMACKMSHVRQMPGRIVGRTIDMDGKEGFCLTLQAREQHIRRAKATSNICTNQGLMVTAATIYMSLLGPEGLYRVASKSHENTKNLAQKLTEIKGINIRFNNPFFNEVVLDLPIDVREFVKQMADKNIEAGYYLSEYDPELKNSIMICSTEIHDESDHDTYVQAAKEVLAKV</sequence>
<evidence type="ECO:0000256" key="2">
    <source>
        <dbReference type="ARBA" id="ARBA00023002"/>
    </source>
</evidence>
<feature type="domain" description="Glycine cleavage system P-protein N-terminal" evidence="5">
    <location>
        <begin position="2"/>
        <end position="437"/>
    </location>
</feature>
<comment type="catalytic activity">
    <reaction evidence="3 4">
        <text>N(6)-[(R)-lipoyl]-L-lysyl-[glycine-cleavage complex H protein] + glycine + H(+) = N(6)-[(R)-S(8)-aminomethyldihydrolipoyl]-L-lysyl-[glycine-cleavage complex H protein] + CO2</text>
        <dbReference type="Rhea" id="RHEA:24304"/>
        <dbReference type="Rhea" id="RHEA-COMP:10494"/>
        <dbReference type="Rhea" id="RHEA-COMP:10495"/>
        <dbReference type="ChEBI" id="CHEBI:15378"/>
        <dbReference type="ChEBI" id="CHEBI:16526"/>
        <dbReference type="ChEBI" id="CHEBI:57305"/>
        <dbReference type="ChEBI" id="CHEBI:83099"/>
        <dbReference type="ChEBI" id="CHEBI:83143"/>
        <dbReference type="EC" id="1.4.4.2"/>
    </reaction>
</comment>
<dbReference type="InterPro" id="IPR023010">
    <property type="entry name" value="GcvPA"/>
</dbReference>
<name>A0ABV9TBK8_9GAMM</name>
<protein>
    <recommendedName>
        <fullName evidence="4">Probable glycine dehydrogenase (decarboxylating) subunit 1</fullName>
        <ecNumber evidence="4">1.4.4.2</ecNumber>
    </recommendedName>
    <alternativeName>
        <fullName evidence="4">Glycine cleavage system P-protein subunit 1</fullName>
    </alternativeName>
    <alternativeName>
        <fullName evidence="4">Glycine decarboxylase subunit 1</fullName>
    </alternativeName>
    <alternativeName>
        <fullName evidence="4">Glycine dehydrogenase (aminomethyl-transferring) subunit 1</fullName>
    </alternativeName>
</protein>